<evidence type="ECO:0000256" key="1">
    <source>
        <dbReference type="SAM" id="Phobius"/>
    </source>
</evidence>
<dbReference type="RefSeq" id="WP_010870347.1">
    <property type="nucleotide sequence ID" value="NC_000909.1"/>
</dbReference>
<organism evidence="2 3">
    <name type="scientific">Methanocaldococcus jannaschii</name>
    <dbReference type="NCBI Taxonomy" id="2190"/>
    <lineage>
        <taxon>Archaea</taxon>
        <taxon>Methanobacteriati</taxon>
        <taxon>Methanobacteriota</taxon>
        <taxon>Methanomada group</taxon>
        <taxon>Methanococci</taxon>
        <taxon>Methanococcales</taxon>
        <taxon>Methanocaldococcaceae</taxon>
        <taxon>Methanocaldococcus</taxon>
    </lineage>
</organism>
<evidence type="ECO:0000313" key="2">
    <source>
        <dbReference type="EMBL" id="HII59002.1"/>
    </source>
</evidence>
<name>A0A832WHF9_9EURY</name>
<dbReference type="SMR" id="A0A832WHF9"/>
<sequence>MVDTSKIKALKEKSRRTVKSGSLKFILIILVVVIVGLLAFIAYNEISNLQFQEKITLENQKKAAIESINQMFAKYPNDPQKLIYINKIQMANNIEEINEVLEEAKKYISFKNYKIEAINQIKSMYGEYYSLSLSAQELVHKISLAQSTEEIENLLKSVDIEKDIRSIIEKQIDYVLASGDKYYYVEINGKSMFMTRDEILKYKKFWTLSELKSLKITPVSQLNKVAIEISAKQCGKLPHKGDIISIYSKDGSFITYGIIDSSYVILSSISYSESKSTSSNINELGESYSSSSSSSISYSLNNLPGILHATVIDRLDYDKIKKMFGEYGKKLNEIEDDTQIFDENVNYFLIISIPDDKIPDIIQIDPKDIVIVIKSKE</sequence>
<reference evidence="2" key="1">
    <citation type="journal article" date="2020" name="bioRxiv">
        <title>A rank-normalized archaeal taxonomy based on genome phylogeny resolves widespread incomplete and uneven classifications.</title>
        <authorList>
            <person name="Rinke C."/>
            <person name="Chuvochina M."/>
            <person name="Mussig A.J."/>
            <person name="Chaumeil P.-A."/>
            <person name="Waite D.W."/>
            <person name="Whitman W.B."/>
            <person name="Parks D.H."/>
            <person name="Hugenholtz P."/>
        </authorList>
    </citation>
    <scope>NUCLEOTIDE SEQUENCE</scope>
    <source>
        <strain evidence="2">UBA8849</strain>
    </source>
</reference>
<comment type="caution">
    <text evidence="2">The sequence shown here is derived from an EMBL/GenBank/DDBJ whole genome shotgun (WGS) entry which is preliminary data.</text>
</comment>
<dbReference type="OMA" id="FEVYNIY"/>
<evidence type="ECO:0000313" key="3">
    <source>
        <dbReference type="Proteomes" id="UP000645676"/>
    </source>
</evidence>
<proteinExistence type="predicted"/>
<protein>
    <submittedName>
        <fullName evidence="2">DUF515 domain-containing protein</fullName>
    </submittedName>
</protein>
<dbReference type="Proteomes" id="UP000645676">
    <property type="component" value="Unassembled WGS sequence"/>
</dbReference>
<dbReference type="Pfam" id="PF04415">
    <property type="entry name" value="DUF515"/>
    <property type="match status" value="1"/>
</dbReference>
<feature type="transmembrane region" description="Helical" evidence="1">
    <location>
        <begin position="21"/>
        <end position="43"/>
    </location>
</feature>
<gene>
    <name evidence="2" type="ORF">HA335_00220</name>
</gene>
<dbReference type="AlphaFoldDB" id="A0A832WHF9"/>
<keyword evidence="1" id="KW-1133">Transmembrane helix</keyword>
<dbReference type="EMBL" id="DUJR01000002">
    <property type="protein sequence ID" value="HII59002.1"/>
    <property type="molecule type" value="Genomic_DNA"/>
</dbReference>
<accession>A0A832WHF9</accession>
<keyword evidence="1" id="KW-0812">Transmembrane</keyword>
<keyword evidence="1" id="KW-0472">Membrane</keyword>
<dbReference type="InterPro" id="IPR007509">
    <property type="entry name" value="DUF515"/>
</dbReference>